<dbReference type="GO" id="GO:0004984">
    <property type="term" value="F:olfactory receptor activity"/>
    <property type="evidence" value="ECO:0007669"/>
    <property type="project" value="InterPro"/>
</dbReference>
<keyword evidence="10" id="KW-0807">Transducer</keyword>
<feature type="signal peptide" evidence="12">
    <location>
        <begin position="1"/>
        <end position="16"/>
    </location>
</feature>
<evidence type="ECO:0000313" key="15">
    <source>
        <dbReference type="Proteomes" id="UP001488838"/>
    </source>
</evidence>
<dbReference type="Proteomes" id="UP001488838">
    <property type="component" value="Unassembled WGS sequence"/>
</dbReference>
<dbReference type="AlphaFoldDB" id="A0AAW0HWA0"/>
<dbReference type="InterPro" id="IPR000725">
    <property type="entry name" value="Olfact_rcpt"/>
</dbReference>
<keyword evidence="7" id="KW-0297">G-protein coupled receptor</keyword>
<feature type="chain" id="PRO_5043687636" description="G-protein coupled receptors family 1 profile domain-containing protein" evidence="12">
    <location>
        <begin position="17"/>
        <end position="170"/>
    </location>
</feature>
<dbReference type="Gene3D" id="1.20.1070.10">
    <property type="entry name" value="Rhodopsin 7-helix transmembrane proteins"/>
    <property type="match status" value="1"/>
</dbReference>
<feature type="transmembrane region" description="Helical" evidence="11">
    <location>
        <begin position="35"/>
        <end position="62"/>
    </location>
</feature>
<evidence type="ECO:0000256" key="2">
    <source>
        <dbReference type="ARBA" id="ARBA00022475"/>
    </source>
</evidence>
<protein>
    <recommendedName>
        <fullName evidence="13">G-protein coupled receptors family 1 profile domain-containing protein</fullName>
    </recommendedName>
</protein>
<dbReference type="SUPFAM" id="SSF81321">
    <property type="entry name" value="Family A G protein-coupled receptor-like"/>
    <property type="match status" value="1"/>
</dbReference>
<evidence type="ECO:0000256" key="10">
    <source>
        <dbReference type="ARBA" id="ARBA00023224"/>
    </source>
</evidence>
<keyword evidence="9" id="KW-0675">Receptor</keyword>
<organism evidence="14 15">
    <name type="scientific">Myodes glareolus</name>
    <name type="common">Bank vole</name>
    <name type="synonym">Clethrionomys glareolus</name>
    <dbReference type="NCBI Taxonomy" id="447135"/>
    <lineage>
        <taxon>Eukaryota</taxon>
        <taxon>Metazoa</taxon>
        <taxon>Chordata</taxon>
        <taxon>Craniata</taxon>
        <taxon>Vertebrata</taxon>
        <taxon>Euteleostomi</taxon>
        <taxon>Mammalia</taxon>
        <taxon>Eutheria</taxon>
        <taxon>Euarchontoglires</taxon>
        <taxon>Glires</taxon>
        <taxon>Rodentia</taxon>
        <taxon>Myomorpha</taxon>
        <taxon>Muroidea</taxon>
        <taxon>Cricetidae</taxon>
        <taxon>Arvicolinae</taxon>
        <taxon>Myodes</taxon>
    </lineage>
</organism>
<reference evidence="14 15" key="1">
    <citation type="journal article" date="2023" name="bioRxiv">
        <title>Conserved and derived expression patterns and positive selection on dental genes reveal complex evolutionary context of ever-growing rodent molars.</title>
        <authorList>
            <person name="Calamari Z.T."/>
            <person name="Song A."/>
            <person name="Cohen E."/>
            <person name="Akter M."/>
            <person name="Roy R.D."/>
            <person name="Hallikas O."/>
            <person name="Christensen M.M."/>
            <person name="Li P."/>
            <person name="Marangoni P."/>
            <person name="Jernvall J."/>
            <person name="Klein O.D."/>
        </authorList>
    </citation>
    <scope>NUCLEOTIDE SEQUENCE [LARGE SCALE GENOMIC DNA]</scope>
    <source>
        <strain evidence="14">V071</strain>
    </source>
</reference>
<keyword evidence="15" id="KW-1185">Reference proteome</keyword>
<evidence type="ECO:0000256" key="5">
    <source>
        <dbReference type="ARBA" id="ARBA00022725"/>
    </source>
</evidence>
<comment type="subcellular location">
    <subcellularLocation>
        <location evidence="1">Cell membrane</location>
        <topology evidence="1">Multi-pass membrane protein</topology>
    </subcellularLocation>
</comment>
<dbReference type="EMBL" id="JBBHLL010000302">
    <property type="protein sequence ID" value="KAK7806403.1"/>
    <property type="molecule type" value="Genomic_DNA"/>
</dbReference>
<evidence type="ECO:0000256" key="1">
    <source>
        <dbReference type="ARBA" id="ARBA00004651"/>
    </source>
</evidence>
<evidence type="ECO:0000313" key="14">
    <source>
        <dbReference type="EMBL" id="KAK7806403.1"/>
    </source>
</evidence>
<evidence type="ECO:0000256" key="8">
    <source>
        <dbReference type="ARBA" id="ARBA00023136"/>
    </source>
</evidence>
<keyword evidence="6 11" id="KW-1133">Transmembrane helix</keyword>
<evidence type="ECO:0000256" key="7">
    <source>
        <dbReference type="ARBA" id="ARBA00023040"/>
    </source>
</evidence>
<gene>
    <name evidence="14" type="ORF">U0070_014717</name>
</gene>
<dbReference type="PANTHER" id="PTHR48018">
    <property type="entry name" value="OLFACTORY RECEPTOR"/>
    <property type="match status" value="1"/>
</dbReference>
<keyword evidence="5" id="KW-0552">Olfaction</keyword>
<accession>A0AAW0HWA0</accession>
<proteinExistence type="predicted"/>
<evidence type="ECO:0000259" key="13">
    <source>
        <dbReference type="PROSITE" id="PS50262"/>
    </source>
</evidence>
<feature type="domain" description="G-protein coupled receptors family 1 profile" evidence="13">
    <location>
        <begin position="1"/>
        <end position="84"/>
    </location>
</feature>
<evidence type="ECO:0000256" key="11">
    <source>
        <dbReference type="SAM" id="Phobius"/>
    </source>
</evidence>
<dbReference type="PROSITE" id="PS50262">
    <property type="entry name" value="G_PROTEIN_RECEP_F1_2"/>
    <property type="match status" value="1"/>
</dbReference>
<evidence type="ECO:0000256" key="9">
    <source>
        <dbReference type="ARBA" id="ARBA00023170"/>
    </source>
</evidence>
<keyword evidence="2" id="KW-1003">Cell membrane</keyword>
<keyword evidence="12" id="KW-0732">Signal</keyword>
<evidence type="ECO:0000256" key="12">
    <source>
        <dbReference type="SAM" id="SignalP"/>
    </source>
</evidence>
<dbReference type="GO" id="GO:0004930">
    <property type="term" value="F:G protein-coupled receptor activity"/>
    <property type="evidence" value="ECO:0007669"/>
    <property type="project" value="UniProtKB-KW"/>
</dbReference>
<dbReference type="GO" id="GO:0005886">
    <property type="term" value="C:plasma membrane"/>
    <property type="evidence" value="ECO:0007669"/>
    <property type="project" value="UniProtKB-SubCell"/>
</dbReference>
<dbReference type="Pfam" id="PF13853">
    <property type="entry name" value="7tm_4"/>
    <property type="match status" value="1"/>
</dbReference>
<keyword evidence="8 11" id="KW-0472">Membrane</keyword>
<keyword evidence="3" id="KW-0716">Sensory transduction</keyword>
<evidence type="ECO:0000256" key="6">
    <source>
        <dbReference type="ARBA" id="ARBA00022989"/>
    </source>
</evidence>
<evidence type="ECO:0000256" key="3">
    <source>
        <dbReference type="ARBA" id="ARBA00022606"/>
    </source>
</evidence>
<keyword evidence="4 11" id="KW-0812">Transmembrane</keyword>
<comment type="caution">
    <text evidence="14">The sequence shown here is derived from an EMBL/GenBank/DDBJ whole genome shotgun (WGS) entry which is preliminary data.</text>
</comment>
<name>A0AAW0HWA0_MYOGA</name>
<evidence type="ECO:0000256" key="4">
    <source>
        <dbReference type="ARBA" id="ARBA00022692"/>
    </source>
</evidence>
<sequence>MTQLFFFCLFFVNAECYVVTAIVYDHYVAICKPLLYAILVSPGICFLLMFGFYVMGFANATLAHTGCMIRLSFCDSNIINHYMCEIFPLLKLFCSSNYAKELLVQSHGHLWCLHFNCSLFYESGLLAYVKPASDGKFVSVFYTIAVPMSQEQGCQMCCKENMNRIKSSVN</sequence>
<dbReference type="InterPro" id="IPR017452">
    <property type="entry name" value="GPCR_Rhodpsn_7TM"/>
</dbReference>
<feature type="non-terminal residue" evidence="14">
    <location>
        <position position="170"/>
    </location>
</feature>